<name>A0A433QY63_9FUNG</name>
<dbReference type="EMBL" id="RBNJ01000357">
    <property type="protein sequence ID" value="RUS34718.1"/>
    <property type="molecule type" value="Genomic_DNA"/>
</dbReference>
<dbReference type="PANTHER" id="PTHR10543:SF24">
    <property type="entry name" value="CAROTENOID ISOMEROOXYGENASE"/>
    <property type="match status" value="1"/>
</dbReference>
<organism evidence="7 8">
    <name type="scientific">Jimgerdemannia flammicorona</name>
    <dbReference type="NCBI Taxonomy" id="994334"/>
    <lineage>
        <taxon>Eukaryota</taxon>
        <taxon>Fungi</taxon>
        <taxon>Fungi incertae sedis</taxon>
        <taxon>Mucoromycota</taxon>
        <taxon>Mucoromycotina</taxon>
        <taxon>Endogonomycetes</taxon>
        <taxon>Endogonales</taxon>
        <taxon>Endogonaceae</taxon>
        <taxon>Jimgerdemannia</taxon>
    </lineage>
</organism>
<feature type="compositionally biased region" description="Polar residues" evidence="6">
    <location>
        <begin position="1"/>
        <end position="10"/>
    </location>
</feature>
<evidence type="ECO:0000313" key="7">
    <source>
        <dbReference type="EMBL" id="RUS34718.1"/>
    </source>
</evidence>
<keyword evidence="7" id="KW-0223">Dioxygenase</keyword>
<dbReference type="GO" id="GO:0010436">
    <property type="term" value="F:carotenoid dioxygenase activity"/>
    <property type="evidence" value="ECO:0007669"/>
    <property type="project" value="TreeGrafter"/>
</dbReference>
<dbReference type="PANTHER" id="PTHR10543">
    <property type="entry name" value="BETA-CAROTENE DIOXYGENASE"/>
    <property type="match status" value="1"/>
</dbReference>
<proteinExistence type="inferred from homology"/>
<evidence type="ECO:0000256" key="2">
    <source>
        <dbReference type="ARBA" id="ARBA00022723"/>
    </source>
</evidence>
<evidence type="ECO:0000256" key="6">
    <source>
        <dbReference type="SAM" id="MobiDB-lite"/>
    </source>
</evidence>
<dbReference type="GO" id="GO:0046872">
    <property type="term" value="F:metal ion binding"/>
    <property type="evidence" value="ECO:0007669"/>
    <property type="project" value="UniProtKB-KW"/>
</dbReference>
<feature type="binding site" evidence="5">
    <location>
        <position position="291"/>
    </location>
    <ligand>
        <name>Fe cation</name>
        <dbReference type="ChEBI" id="CHEBI:24875"/>
        <note>catalytic</note>
    </ligand>
</feature>
<evidence type="ECO:0000256" key="4">
    <source>
        <dbReference type="ARBA" id="ARBA00023004"/>
    </source>
</evidence>
<protein>
    <submittedName>
        <fullName evidence="7">Carotene dioxygenase</fullName>
    </submittedName>
</protein>
<comment type="caution">
    <text evidence="7">The sequence shown here is derived from an EMBL/GenBank/DDBJ whole genome shotgun (WGS) entry which is preliminary data.</text>
</comment>
<feature type="binding site" evidence="5">
    <location>
        <position position="234"/>
    </location>
    <ligand>
        <name>Fe cation</name>
        <dbReference type="ChEBI" id="CHEBI:24875"/>
        <note>catalytic</note>
    </ligand>
</feature>
<accession>A0A433QY63</accession>
<comment type="similarity">
    <text evidence="1">Belongs to the carotenoid oxygenase family.</text>
</comment>
<evidence type="ECO:0000256" key="3">
    <source>
        <dbReference type="ARBA" id="ARBA00023002"/>
    </source>
</evidence>
<evidence type="ECO:0000313" key="8">
    <source>
        <dbReference type="Proteomes" id="UP000274822"/>
    </source>
</evidence>
<keyword evidence="3" id="KW-0560">Oxidoreductase</keyword>
<keyword evidence="8" id="KW-1185">Reference proteome</keyword>
<keyword evidence="2 5" id="KW-0479">Metal-binding</keyword>
<feature type="region of interest" description="Disordered" evidence="6">
    <location>
        <begin position="1"/>
        <end position="42"/>
    </location>
</feature>
<dbReference type="InterPro" id="IPR004294">
    <property type="entry name" value="Carotenoid_Oase"/>
</dbReference>
<reference evidence="7 8" key="1">
    <citation type="journal article" date="2018" name="New Phytol.">
        <title>Phylogenomics of Endogonaceae and evolution of mycorrhizas within Mucoromycota.</title>
        <authorList>
            <person name="Chang Y."/>
            <person name="Desiro A."/>
            <person name="Na H."/>
            <person name="Sandor L."/>
            <person name="Lipzen A."/>
            <person name="Clum A."/>
            <person name="Barry K."/>
            <person name="Grigoriev I.V."/>
            <person name="Martin F.M."/>
            <person name="Stajich J.E."/>
            <person name="Smith M.E."/>
            <person name="Bonito G."/>
            <person name="Spatafora J.W."/>
        </authorList>
    </citation>
    <scope>NUCLEOTIDE SEQUENCE [LARGE SCALE GENOMIC DNA]</scope>
    <source>
        <strain evidence="7 8">AD002</strain>
    </source>
</reference>
<feature type="binding site" evidence="5">
    <location>
        <position position="640"/>
    </location>
    <ligand>
        <name>Fe cation</name>
        <dbReference type="ChEBI" id="CHEBI:24875"/>
        <note>catalytic</note>
    </ligand>
</feature>
<evidence type="ECO:0000256" key="1">
    <source>
        <dbReference type="ARBA" id="ARBA00006787"/>
    </source>
</evidence>
<sequence>MAPSINVQSNYKDRNNNKGQNTPKTKSVLGKSIGKPTGYKNTPEIPEQVEIRVTGKLPRWLSGVLYRSGTGKFNIPLPDGSMYHIQHPFDGLSLVHRFEFSGSSNTVKYNSRYTAKGVEKRIVERDNTVLFFGPDPCKTVFDKISSFFHHITGMGKMRARQEADPTSEIINVAVTPNFPLPKGDRFDSLSDQGLVVKTDANMVQVLDEVTLAPKKIFTYTDYAPGLNGQLSAAHHQQDPVTGETVNFVVELGPVVQFRAFSVSASGVTTQFEPISQNLADPRATLKAAYAHSFSMTEKYIIIPNYPYWFSYNGMATIWHGSVYESFYWDGTKPTLYQVLDRRTKKHVATYQADAYFAFHTVNAWDEVDEDGDDVIVFDVCAYDSPDIISASFGLGKADEADATNNVKKSMDIERSATAKGHRAWKARKAKKNRRASINFKKDGPFKPFDEKTSYMNQTQEHAPGLDKPPIRPSEVRRYRLENVTKVALAQADKSGVYNKYRHPHADYIIVAEDVELPRIDPRREQRPYRYVWGVCNSVYGKSYANASSTGLVTGIVKADLKLGPSATLKWDKPGCSCSEPIFIPNPSSEQEDVGVILSIVNMTGDGKGRKDSCFLLVLNARDLTEIAKADIGKYNASTFHGSFMDANGNSISVN</sequence>
<dbReference type="Proteomes" id="UP000274822">
    <property type="component" value="Unassembled WGS sequence"/>
</dbReference>
<dbReference type="AlphaFoldDB" id="A0A433QY63"/>
<dbReference type="GO" id="GO:0016121">
    <property type="term" value="P:carotene catabolic process"/>
    <property type="evidence" value="ECO:0007669"/>
    <property type="project" value="TreeGrafter"/>
</dbReference>
<gene>
    <name evidence="7" type="ORF">BC938DRAFT_478966</name>
</gene>
<feature type="binding site" evidence="5">
    <location>
        <position position="359"/>
    </location>
    <ligand>
        <name>Fe cation</name>
        <dbReference type="ChEBI" id="CHEBI:24875"/>
        <note>catalytic</note>
    </ligand>
</feature>
<dbReference type="Pfam" id="PF03055">
    <property type="entry name" value="RPE65"/>
    <property type="match status" value="1"/>
</dbReference>
<comment type="cofactor">
    <cofactor evidence="5">
        <name>Fe(2+)</name>
        <dbReference type="ChEBI" id="CHEBI:29033"/>
    </cofactor>
    <text evidence="5">Binds 1 Fe(2+) ion per subunit.</text>
</comment>
<evidence type="ECO:0000256" key="5">
    <source>
        <dbReference type="PIRSR" id="PIRSR604294-1"/>
    </source>
</evidence>
<keyword evidence="4 5" id="KW-0408">Iron</keyword>